<dbReference type="EMBL" id="CM042890">
    <property type="protein sequence ID" value="KAI4312195.1"/>
    <property type="molecule type" value="Genomic_DNA"/>
</dbReference>
<evidence type="ECO:0000313" key="2">
    <source>
        <dbReference type="Proteomes" id="UP001057402"/>
    </source>
</evidence>
<dbReference type="Proteomes" id="UP001057402">
    <property type="component" value="Chromosome 11"/>
</dbReference>
<reference evidence="2" key="1">
    <citation type="journal article" date="2023" name="Front. Plant Sci.">
        <title>Chromosomal-level genome assembly of Melastoma candidum provides insights into trichome evolution.</title>
        <authorList>
            <person name="Zhong Y."/>
            <person name="Wu W."/>
            <person name="Sun C."/>
            <person name="Zou P."/>
            <person name="Liu Y."/>
            <person name="Dai S."/>
            <person name="Zhou R."/>
        </authorList>
    </citation>
    <scope>NUCLEOTIDE SEQUENCE [LARGE SCALE GENOMIC DNA]</scope>
</reference>
<name>A0ACB9LLH0_9MYRT</name>
<comment type="caution">
    <text evidence="1">The sequence shown here is derived from an EMBL/GenBank/DDBJ whole genome shotgun (WGS) entry which is preliminary data.</text>
</comment>
<protein>
    <submittedName>
        <fullName evidence="1">Uncharacterized protein</fullName>
    </submittedName>
</protein>
<organism evidence="1 2">
    <name type="scientific">Melastoma candidum</name>
    <dbReference type="NCBI Taxonomy" id="119954"/>
    <lineage>
        <taxon>Eukaryota</taxon>
        <taxon>Viridiplantae</taxon>
        <taxon>Streptophyta</taxon>
        <taxon>Embryophyta</taxon>
        <taxon>Tracheophyta</taxon>
        <taxon>Spermatophyta</taxon>
        <taxon>Magnoliopsida</taxon>
        <taxon>eudicotyledons</taxon>
        <taxon>Gunneridae</taxon>
        <taxon>Pentapetalae</taxon>
        <taxon>rosids</taxon>
        <taxon>malvids</taxon>
        <taxon>Myrtales</taxon>
        <taxon>Melastomataceae</taxon>
        <taxon>Melastomatoideae</taxon>
        <taxon>Melastomateae</taxon>
        <taxon>Melastoma</taxon>
    </lineage>
</organism>
<accession>A0ACB9LLH0</accession>
<proteinExistence type="predicted"/>
<keyword evidence="2" id="KW-1185">Reference proteome</keyword>
<sequence length="273" mass="31248">MPNISERNETRDFILQKDASEVFRLTSIELDFLYEFFYTKIMAANSGWGVFICTIAYSGTLAAFILFCLADKDEFWKVDIAITYALFAGVFVLDVAGSVMVVMSDWTNTNNQWYLFYQFIGQGCFPFLVGIAVHAGLMFCFEGSAFISVMDRVWSEKMGSFNLLSHCFGDCAPRKCRKPGFVWEKLVVMRSTSKEAINPELWGLVFKDLERKATNATDAETMRQVYEARGDWAIEESLCHELLPYINDFEYDNTLLIWHIATEICYNIEGDVG</sequence>
<evidence type="ECO:0000313" key="1">
    <source>
        <dbReference type="EMBL" id="KAI4312195.1"/>
    </source>
</evidence>
<gene>
    <name evidence="1" type="ORF">MLD38_037034</name>
</gene>